<keyword evidence="1" id="KW-0812">Transmembrane</keyword>
<gene>
    <name evidence="2" type="ORF">SAMN04489806_0149</name>
</gene>
<dbReference type="OrthoDB" id="4116926at2"/>
<name>A0A1H4ISJ0_9MICO</name>
<dbReference type="PANTHER" id="PTHR23542">
    <property type="match status" value="1"/>
</dbReference>
<dbReference type="RefSeq" id="WP_091178870.1">
    <property type="nucleotide sequence ID" value="NZ_FNRY01000001.1"/>
</dbReference>
<dbReference type="SUPFAM" id="SSF103473">
    <property type="entry name" value="MFS general substrate transporter"/>
    <property type="match status" value="1"/>
</dbReference>
<accession>A0A1H4ISJ0</accession>
<dbReference type="Proteomes" id="UP000199183">
    <property type="component" value="Unassembled WGS sequence"/>
</dbReference>
<evidence type="ECO:0000313" key="3">
    <source>
        <dbReference type="Proteomes" id="UP000199183"/>
    </source>
</evidence>
<keyword evidence="3" id="KW-1185">Reference proteome</keyword>
<sequence>MGLAFATRHADAATSALVLALSAALGLSAPPLGAAMRVLWASLTTPGTQRSRAFSLDAVAEELLFVAGPVVITAVIVASSPAVGLVVTAAAVFLGTLGMTTSAVSASQRGSRAQTLREHRPLAQPGFARTLVALLGVGAVLGTVEIAAPALATNQGALELSGWLLAAFAGGSAIGGLVYGQREHSSSLGVRLVVLSVGMGLAALIASQVTAIPVFAVLLVAIGAFLAPSLITGYLMADALVPEGSRTEASTWINTAVNLGAALASAGAGVVIDEVGAGLALAGCGGLAVVLAAAAPFRRGVSTA</sequence>
<feature type="transmembrane region" description="Helical" evidence="1">
    <location>
        <begin position="83"/>
        <end position="106"/>
    </location>
</feature>
<feature type="transmembrane region" description="Helical" evidence="1">
    <location>
        <begin position="54"/>
        <end position="77"/>
    </location>
</feature>
<reference evidence="2 3" key="1">
    <citation type="submission" date="2016-10" db="EMBL/GenBank/DDBJ databases">
        <authorList>
            <person name="de Groot N.N."/>
        </authorList>
    </citation>
    <scope>NUCLEOTIDE SEQUENCE [LARGE SCALE GENOMIC DNA]</scope>
    <source>
        <strain evidence="2 3">DSM 21799</strain>
    </source>
</reference>
<evidence type="ECO:0000256" key="1">
    <source>
        <dbReference type="SAM" id="Phobius"/>
    </source>
</evidence>
<keyword evidence="1" id="KW-1133">Transmembrane helix</keyword>
<feature type="transmembrane region" description="Helical" evidence="1">
    <location>
        <begin position="192"/>
        <end position="209"/>
    </location>
</feature>
<dbReference type="AlphaFoldDB" id="A0A1H4ISJ0"/>
<organism evidence="2 3">
    <name type="scientific">Paramicrobacterium humi</name>
    <dbReference type="NCBI Taxonomy" id="640635"/>
    <lineage>
        <taxon>Bacteria</taxon>
        <taxon>Bacillati</taxon>
        <taxon>Actinomycetota</taxon>
        <taxon>Actinomycetes</taxon>
        <taxon>Micrococcales</taxon>
        <taxon>Microbacteriaceae</taxon>
        <taxon>Paramicrobacterium</taxon>
    </lineage>
</organism>
<feature type="transmembrane region" description="Helical" evidence="1">
    <location>
        <begin position="249"/>
        <end position="272"/>
    </location>
</feature>
<protein>
    <recommendedName>
        <fullName evidence="4">Major Facilitator Superfamily protein</fullName>
    </recommendedName>
</protein>
<evidence type="ECO:0000313" key="2">
    <source>
        <dbReference type="EMBL" id="SEB36248.1"/>
    </source>
</evidence>
<proteinExistence type="predicted"/>
<dbReference type="EMBL" id="FNRY01000001">
    <property type="protein sequence ID" value="SEB36248.1"/>
    <property type="molecule type" value="Genomic_DNA"/>
</dbReference>
<feature type="transmembrane region" description="Helical" evidence="1">
    <location>
        <begin position="12"/>
        <end position="33"/>
    </location>
</feature>
<feature type="transmembrane region" description="Helical" evidence="1">
    <location>
        <begin position="127"/>
        <end position="148"/>
    </location>
</feature>
<feature type="transmembrane region" description="Helical" evidence="1">
    <location>
        <begin position="160"/>
        <end position="180"/>
    </location>
</feature>
<keyword evidence="1" id="KW-0472">Membrane</keyword>
<dbReference type="InterPro" id="IPR036259">
    <property type="entry name" value="MFS_trans_sf"/>
</dbReference>
<dbReference type="PANTHER" id="PTHR23542:SF1">
    <property type="entry name" value="MAJOR FACILITATOR SUPERFAMILY (MFS) PROFILE DOMAIN-CONTAINING PROTEIN"/>
    <property type="match status" value="1"/>
</dbReference>
<feature type="transmembrane region" description="Helical" evidence="1">
    <location>
        <begin position="278"/>
        <end position="297"/>
    </location>
</feature>
<evidence type="ECO:0008006" key="4">
    <source>
        <dbReference type="Google" id="ProtNLM"/>
    </source>
</evidence>
<dbReference type="STRING" id="640635.SAMN04489806_0149"/>
<feature type="transmembrane region" description="Helical" evidence="1">
    <location>
        <begin position="215"/>
        <end position="237"/>
    </location>
</feature>
<dbReference type="Gene3D" id="1.20.1250.20">
    <property type="entry name" value="MFS general substrate transporter like domains"/>
    <property type="match status" value="1"/>
</dbReference>